<sequence>MREVMARLMGVLLVWLVLSAGAAAQDGALAPSQIERIRSEFQMDAHTRAMRNALTGASVRDIAENREIVAAHNDQFSHKIKTKGISNQKSSGRCWMFAGFNTIKPVVLNRLDLDSFEFSHIYLQFWDKMEKANSFLEYMIEYRDRDLQDRDMVFLLKDPAPDGGYWENFVDLVTKYGVIPRETMAETASSENTGMMNRALARLLRKSAAELREIYQETGSVRKMRDAKPKMLAEVYRVLVLNLGEPPEEFSWRHKAKGKAAKGDEEKSEKEDDSAEDRASDKKDDGYQVEQDWSALRTFTPESFYDEFVGLDLHQYVNVANDPIRPKGGHYEIAMTRNLYDGRNASYVSVDIQILKDLVVKVLLSNQPVYFAADVSPDQNSKTGIMARNLYDYESVYALNMGLNKTERLLLRDSTINHGMAFIGVDLVEGKAVKWLVENSWGSDRGRGGLWTMYDDWFDDNVYNIIVHRDDLPDEVRKILAQPTEKLPVWDPMW</sequence>
<feature type="signal peptide" evidence="7">
    <location>
        <begin position="1"/>
        <end position="24"/>
    </location>
</feature>
<dbReference type="Gene3D" id="3.90.70.10">
    <property type="entry name" value="Cysteine proteinases"/>
    <property type="match status" value="1"/>
</dbReference>
<dbReference type="AlphaFoldDB" id="A0AAW6TVZ2"/>
<name>A0AAW6TVZ2_9BACT</name>
<dbReference type="SUPFAM" id="SSF54001">
    <property type="entry name" value="Cysteine proteinases"/>
    <property type="match status" value="1"/>
</dbReference>
<feature type="region of interest" description="Disordered" evidence="6">
    <location>
        <begin position="252"/>
        <end position="286"/>
    </location>
</feature>
<comment type="caution">
    <text evidence="8">The sequence shown here is derived from an EMBL/GenBank/DDBJ whole genome shotgun (WGS) entry which is preliminary data.</text>
</comment>
<dbReference type="RefSeq" id="WP_349242998.1">
    <property type="nucleotide sequence ID" value="NZ_JASCXX010000001.1"/>
</dbReference>
<dbReference type="Pfam" id="PF03051">
    <property type="entry name" value="Peptidase_C1_2"/>
    <property type="match status" value="2"/>
</dbReference>
<dbReference type="GO" id="GO:0009636">
    <property type="term" value="P:response to toxic substance"/>
    <property type="evidence" value="ECO:0007669"/>
    <property type="project" value="TreeGrafter"/>
</dbReference>
<keyword evidence="2 4" id="KW-0378">Hydrolase</keyword>
<evidence type="ECO:0000256" key="3">
    <source>
        <dbReference type="ARBA" id="ARBA00022807"/>
    </source>
</evidence>
<keyword evidence="9" id="KW-1185">Reference proteome</keyword>
<dbReference type="InterPro" id="IPR038765">
    <property type="entry name" value="Papain-like_cys_pep_sf"/>
</dbReference>
<organism evidence="8 9">
    <name type="scientific">Anaerobaca lacustris</name>
    <dbReference type="NCBI Taxonomy" id="3044600"/>
    <lineage>
        <taxon>Bacteria</taxon>
        <taxon>Pseudomonadati</taxon>
        <taxon>Planctomycetota</taxon>
        <taxon>Phycisphaerae</taxon>
        <taxon>Sedimentisphaerales</taxon>
        <taxon>Anaerobacaceae</taxon>
        <taxon>Anaerobaca</taxon>
    </lineage>
</organism>
<dbReference type="InterPro" id="IPR004134">
    <property type="entry name" value="Peptidase_C1B"/>
</dbReference>
<dbReference type="PANTHER" id="PTHR10363:SF2">
    <property type="entry name" value="BLEOMYCIN HYDROLASE"/>
    <property type="match status" value="1"/>
</dbReference>
<feature type="compositionally biased region" description="Basic and acidic residues" evidence="6">
    <location>
        <begin position="261"/>
        <end position="286"/>
    </location>
</feature>
<accession>A0AAW6TVZ2</accession>
<comment type="similarity">
    <text evidence="4">Belongs to the peptidase C1 family.</text>
</comment>
<evidence type="ECO:0000256" key="7">
    <source>
        <dbReference type="SAM" id="SignalP"/>
    </source>
</evidence>
<feature type="active site" evidence="5">
    <location>
        <position position="418"/>
    </location>
</feature>
<evidence type="ECO:0000256" key="1">
    <source>
        <dbReference type="ARBA" id="ARBA00022670"/>
    </source>
</evidence>
<dbReference type="GO" id="GO:0006508">
    <property type="term" value="P:proteolysis"/>
    <property type="evidence" value="ECO:0007669"/>
    <property type="project" value="UniProtKB-KW"/>
</dbReference>
<keyword evidence="4" id="KW-0031">Aminopeptidase</keyword>
<dbReference type="GO" id="GO:0005737">
    <property type="term" value="C:cytoplasm"/>
    <property type="evidence" value="ECO:0007669"/>
    <property type="project" value="TreeGrafter"/>
</dbReference>
<feature type="active site" evidence="5">
    <location>
        <position position="439"/>
    </location>
</feature>
<dbReference type="InterPro" id="IPR000169">
    <property type="entry name" value="Pept_cys_AS"/>
</dbReference>
<dbReference type="GO" id="GO:0070005">
    <property type="term" value="F:cysteine-type aminopeptidase activity"/>
    <property type="evidence" value="ECO:0007669"/>
    <property type="project" value="InterPro"/>
</dbReference>
<keyword evidence="3 4" id="KW-0788">Thiol protease</keyword>
<dbReference type="PIRSF" id="PIRSF005700">
    <property type="entry name" value="PepC"/>
    <property type="match status" value="1"/>
</dbReference>
<evidence type="ECO:0000256" key="5">
    <source>
        <dbReference type="PIRSR" id="PIRSR005700-1"/>
    </source>
</evidence>
<feature type="chain" id="PRO_5043891120" description="Aminopeptidase" evidence="7">
    <location>
        <begin position="25"/>
        <end position="494"/>
    </location>
</feature>
<dbReference type="PROSITE" id="PS00139">
    <property type="entry name" value="THIOL_PROTEASE_CYS"/>
    <property type="match status" value="1"/>
</dbReference>
<evidence type="ECO:0000256" key="6">
    <source>
        <dbReference type="SAM" id="MobiDB-lite"/>
    </source>
</evidence>
<reference evidence="8" key="1">
    <citation type="submission" date="2023-05" db="EMBL/GenBank/DDBJ databases">
        <title>Anaerotaeda fermentans gen. nov., sp. nov., a novel anaerobic planctomycete of the new family within the order Sedimentisphaerales isolated from Taman Peninsula, Russia.</title>
        <authorList>
            <person name="Khomyakova M.A."/>
            <person name="Merkel A.Y."/>
            <person name="Slobodkin A.I."/>
        </authorList>
    </citation>
    <scope>NUCLEOTIDE SEQUENCE</scope>
    <source>
        <strain evidence="8">M17dextr</strain>
    </source>
</reference>
<evidence type="ECO:0000256" key="4">
    <source>
        <dbReference type="PIRNR" id="PIRNR005700"/>
    </source>
</evidence>
<proteinExistence type="inferred from homology"/>
<dbReference type="Proteomes" id="UP001431776">
    <property type="component" value="Unassembled WGS sequence"/>
</dbReference>
<evidence type="ECO:0000256" key="2">
    <source>
        <dbReference type="ARBA" id="ARBA00022801"/>
    </source>
</evidence>
<dbReference type="GO" id="GO:0043418">
    <property type="term" value="P:homocysteine catabolic process"/>
    <property type="evidence" value="ECO:0007669"/>
    <property type="project" value="TreeGrafter"/>
</dbReference>
<dbReference type="PANTHER" id="PTHR10363">
    <property type="entry name" value="BLEOMYCIN HYDROLASE"/>
    <property type="match status" value="1"/>
</dbReference>
<keyword evidence="1 4" id="KW-0645">Protease</keyword>
<protein>
    <recommendedName>
        <fullName evidence="4">Aminopeptidase</fullName>
    </recommendedName>
</protein>
<keyword evidence="7" id="KW-0732">Signal</keyword>
<evidence type="ECO:0000313" key="8">
    <source>
        <dbReference type="EMBL" id="MDI6447588.1"/>
    </source>
</evidence>
<feature type="active site" evidence="5">
    <location>
        <position position="94"/>
    </location>
</feature>
<evidence type="ECO:0000313" key="9">
    <source>
        <dbReference type="Proteomes" id="UP001431776"/>
    </source>
</evidence>
<dbReference type="EMBL" id="JASCXX010000001">
    <property type="protein sequence ID" value="MDI6447588.1"/>
    <property type="molecule type" value="Genomic_DNA"/>
</dbReference>
<gene>
    <name evidence="8" type="ORF">QJ522_00920</name>
</gene>